<keyword evidence="4" id="KW-0030">Aminoacyl-tRNA synthetase</keyword>
<dbReference type="Gene3D" id="3.10.290.10">
    <property type="entry name" value="RNA-binding S4 domain"/>
    <property type="match status" value="1"/>
</dbReference>
<dbReference type="CDD" id="cd00165">
    <property type="entry name" value="S4"/>
    <property type="match status" value="1"/>
</dbReference>
<name>A0A0L1JQI0_9RHOB</name>
<feature type="domain" description="RNA-binding S4" evidence="3">
    <location>
        <begin position="5"/>
        <end position="65"/>
    </location>
</feature>
<feature type="compositionally biased region" description="Basic and acidic residues" evidence="2">
    <location>
        <begin position="86"/>
        <end position="102"/>
    </location>
</feature>
<protein>
    <submittedName>
        <fullName evidence="4">tRNA synthetase RNA-binding protein</fullName>
    </submittedName>
</protein>
<feature type="region of interest" description="Disordered" evidence="2">
    <location>
        <begin position="84"/>
        <end position="132"/>
    </location>
</feature>
<evidence type="ECO:0000256" key="2">
    <source>
        <dbReference type="SAM" id="MobiDB-lite"/>
    </source>
</evidence>
<comment type="caution">
    <text evidence="4">The sequence shown here is derived from an EMBL/GenBank/DDBJ whole genome shotgun (WGS) entry which is preliminary data.</text>
</comment>
<keyword evidence="1" id="KW-0694">RNA-binding</keyword>
<keyword evidence="4" id="KW-0436">Ligase</keyword>
<dbReference type="AlphaFoldDB" id="A0A0L1JQI0"/>
<dbReference type="OrthoDB" id="9797176at2"/>
<keyword evidence="5" id="KW-1185">Reference proteome</keyword>
<dbReference type="STRING" id="1317121.ATO11_06915"/>
<feature type="compositionally biased region" description="Basic and acidic residues" evidence="2">
    <location>
        <begin position="110"/>
        <end position="122"/>
    </location>
</feature>
<evidence type="ECO:0000256" key="1">
    <source>
        <dbReference type="PROSITE-ProRule" id="PRU00182"/>
    </source>
</evidence>
<accession>A0A0L1JQI0</accession>
<evidence type="ECO:0000313" key="5">
    <source>
        <dbReference type="Proteomes" id="UP000036938"/>
    </source>
</evidence>
<dbReference type="Pfam" id="PF01479">
    <property type="entry name" value="S4"/>
    <property type="match status" value="1"/>
</dbReference>
<organism evidence="4 5">
    <name type="scientific">Pseudaestuariivita atlantica</name>
    <dbReference type="NCBI Taxonomy" id="1317121"/>
    <lineage>
        <taxon>Bacteria</taxon>
        <taxon>Pseudomonadati</taxon>
        <taxon>Pseudomonadota</taxon>
        <taxon>Alphaproteobacteria</taxon>
        <taxon>Rhodobacterales</taxon>
        <taxon>Paracoccaceae</taxon>
        <taxon>Pseudaestuariivita</taxon>
    </lineage>
</organism>
<sequence>MSEKLRLDKWLWHARFFKTRSLAARTVSEGRVRVDGTRATKPAQAVAAGQTLTFPQGREIRVVRIVAMGARRGPATEAQTLYDDLTPAREDGPANPRFDGKGRPTKRDRRTLDLAAKGHLEAGGKPGYPGPE</sequence>
<dbReference type="InterPro" id="IPR002942">
    <property type="entry name" value="S4_RNA-bd"/>
</dbReference>
<dbReference type="SUPFAM" id="SSF55174">
    <property type="entry name" value="Alpha-L RNA-binding motif"/>
    <property type="match status" value="1"/>
</dbReference>
<dbReference type="PATRIC" id="fig|1317121.7.peg.1986"/>
<dbReference type="EMBL" id="AQQZ01000003">
    <property type="protein sequence ID" value="KNG93991.1"/>
    <property type="molecule type" value="Genomic_DNA"/>
</dbReference>
<dbReference type="SMART" id="SM00363">
    <property type="entry name" value="S4"/>
    <property type="match status" value="1"/>
</dbReference>
<dbReference type="PROSITE" id="PS50889">
    <property type="entry name" value="S4"/>
    <property type="match status" value="1"/>
</dbReference>
<dbReference type="GO" id="GO:0004812">
    <property type="term" value="F:aminoacyl-tRNA ligase activity"/>
    <property type="evidence" value="ECO:0007669"/>
    <property type="project" value="UniProtKB-KW"/>
</dbReference>
<dbReference type="RefSeq" id="WP_050530127.1">
    <property type="nucleotide sequence ID" value="NZ_AQQZ01000003.1"/>
</dbReference>
<proteinExistence type="predicted"/>
<dbReference type="InterPro" id="IPR036986">
    <property type="entry name" value="S4_RNA-bd_sf"/>
</dbReference>
<gene>
    <name evidence="4" type="ORF">ATO11_06915</name>
</gene>
<evidence type="ECO:0000259" key="3">
    <source>
        <dbReference type="SMART" id="SM00363"/>
    </source>
</evidence>
<evidence type="ECO:0000313" key="4">
    <source>
        <dbReference type="EMBL" id="KNG93991.1"/>
    </source>
</evidence>
<dbReference type="GO" id="GO:0003723">
    <property type="term" value="F:RNA binding"/>
    <property type="evidence" value="ECO:0007669"/>
    <property type="project" value="UniProtKB-KW"/>
</dbReference>
<reference evidence="4 5" key="1">
    <citation type="journal article" date="2015" name="Int. J. Syst. Evol. Microbiol.">
        <title>Aestuariivita atlantica sp. nov., isolated from deep sea sediment of the Atlantic Ocean.</title>
        <authorList>
            <person name="Li G."/>
            <person name="Lai Q."/>
            <person name="Du Y."/>
            <person name="Liu X."/>
            <person name="Sun F."/>
            <person name="Shao Z."/>
        </authorList>
    </citation>
    <scope>NUCLEOTIDE SEQUENCE [LARGE SCALE GENOMIC DNA]</scope>
    <source>
        <strain evidence="4 5">22II-S11-z3</strain>
    </source>
</reference>
<dbReference type="Proteomes" id="UP000036938">
    <property type="component" value="Unassembled WGS sequence"/>
</dbReference>